<dbReference type="AlphaFoldDB" id="A0A813E2N4"/>
<accession>A0A813E2N4</accession>
<reference evidence="1" key="1">
    <citation type="submission" date="2021-02" db="EMBL/GenBank/DDBJ databases">
        <authorList>
            <person name="Dougan E. K."/>
            <person name="Rhodes N."/>
            <person name="Thang M."/>
            <person name="Chan C."/>
        </authorList>
    </citation>
    <scope>NUCLEOTIDE SEQUENCE</scope>
</reference>
<dbReference type="EMBL" id="CAJNNV010006024">
    <property type="protein sequence ID" value="CAE8592983.1"/>
    <property type="molecule type" value="Genomic_DNA"/>
</dbReference>
<organism evidence="1 3">
    <name type="scientific">Polarella glacialis</name>
    <name type="common">Dinoflagellate</name>
    <dbReference type="NCBI Taxonomy" id="89957"/>
    <lineage>
        <taxon>Eukaryota</taxon>
        <taxon>Sar</taxon>
        <taxon>Alveolata</taxon>
        <taxon>Dinophyceae</taxon>
        <taxon>Suessiales</taxon>
        <taxon>Suessiaceae</taxon>
        <taxon>Polarella</taxon>
    </lineage>
</organism>
<name>A0A813E2N4_POLGL</name>
<evidence type="ECO:0000313" key="2">
    <source>
        <dbReference type="EMBL" id="CAE8609548.1"/>
    </source>
</evidence>
<evidence type="ECO:0000313" key="1">
    <source>
        <dbReference type="EMBL" id="CAE8592983.1"/>
    </source>
</evidence>
<proteinExistence type="predicted"/>
<gene>
    <name evidence="1" type="ORF">PGLA1383_LOCUS11597</name>
    <name evidence="2" type="ORF">PGLA1383_LOCUS27376</name>
</gene>
<dbReference type="EMBL" id="CAJNNV010024346">
    <property type="protein sequence ID" value="CAE8609548.1"/>
    <property type="molecule type" value="Genomic_DNA"/>
</dbReference>
<keyword evidence="3" id="KW-1185">Reference proteome</keyword>
<protein>
    <submittedName>
        <fullName evidence="1">Uncharacterized protein</fullName>
    </submittedName>
</protein>
<dbReference type="Proteomes" id="UP000654075">
    <property type="component" value="Unassembled WGS sequence"/>
</dbReference>
<comment type="caution">
    <text evidence="1">The sequence shown here is derived from an EMBL/GenBank/DDBJ whole genome shotgun (WGS) entry which is preliminary data.</text>
</comment>
<evidence type="ECO:0000313" key="3">
    <source>
        <dbReference type="Proteomes" id="UP000654075"/>
    </source>
</evidence>
<sequence length="253" mass="27828">MRGCSCLVRVFPSGRAGSRALRWNRLVPGRAVAWPSRRCLQASPRFERPAHRALAHHGEQAFFGMEMDVDGGLETFEQARPLGGSWKARCAFFRRSTPTFSAPFNGSEISHVDNPNKVAYCRCRLRTDLLDARPGRGVYIEVDVRSNVDNLSLAIVDFEGGGHSSVTFSPEAGRVLREEIREAPRAIEGTLSHRLLPASLGRRFEGTMGLYLRGGHISFFRRSRVTVAPPAGTDATVGGTAEGPWETTVFAQT</sequence>